<organism evidence="1 2">
    <name type="scientific">Hyalella azteca</name>
    <name type="common">Amphipod</name>
    <dbReference type="NCBI Taxonomy" id="294128"/>
    <lineage>
        <taxon>Eukaryota</taxon>
        <taxon>Metazoa</taxon>
        <taxon>Ecdysozoa</taxon>
        <taxon>Arthropoda</taxon>
        <taxon>Crustacea</taxon>
        <taxon>Multicrustacea</taxon>
        <taxon>Malacostraca</taxon>
        <taxon>Eumalacostraca</taxon>
        <taxon>Peracarida</taxon>
        <taxon>Amphipoda</taxon>
        <taxon>Senticaudata</taxon>
        <taxon>Talitrida</taxon>
        <taxon>Talitroidea</taxon>
        <taxon>Hyalellidae</taxon>
        <taxon>Hyalella</taxon>
    </lineage>
</organism>
<dbReference type="AlphaFoldDB" id="A0A979FWA8"/>
<proteinExistence type="predicted"/>
<evidence type="ECO:0000313" key="2">
    <source>
        <dbReference type="RefSeq" id="XP_047740807.1"/>
    </source>
</evidence>
<accession>A0A979FWA8</accession>
<sequence length="317" mass="34902">MELVCFRCIRGTHKNHTIELLDDLLQEDEYVLNSLTKIRTTMHDKLGRVNDLVAVSDDILSLIDEIINLKTEFQAWKDLLLAQKVSTEQDLQAWDAPTTGMIENRQHEYKEMLCRLKLKPPENMEIPEIKARLSAALKKCDSLQIQEPAVTATARQGAGAGAAVLRVQNYLQATPPQGATMGATPRTFQAPGPACVLATCEDGVPWIVTCWNEGVRAVASLANNIKPSRLVVLSTHTRPIPGLGELLSTHTRPIPGLGELLSTHTRPIPGLGELLSCLAALHTGKISLLPLDFFWRPAGEAEGGMEDFIDKFRYIGQ</sequence>
<keyword evidence="1" id="KW-1185">Reference proteome</keyword>
<reference evidence="2" key="1">
    <citation type="submission" date="2025-08" db="UniProtKB">
        <authorList>
            <consortium name="RefSeq"/>
        </authorList>
    </citation>
    <scope>IDENTIFICATION</scope>
    <source>
        <tissue evidence="2">Whole organism</tissue>
    </source>
</reference>
<protein>
    <submittedName>
        <fullName evidence="2">Uncharacterized protein LOC108677870 isoform X3</fullName>
    </submittedName>
</protein>
<evidence type="ECO:0000313" key="1">
    <source>
        <dbReference type="Proteomes" id="UP000694843"/>
    </source>
</evidence>
<gene>
    <name evidence="2" type="primary">LOC108677870</name>
</gene>
<dbReference type="Proteomes" id="UP000694843">
    <property type="component" value="Unplaced"/>
</dbReference>
<name>A0A979FWA8_HYAAZ</name>
<dbReference type="RefSeq" id="XP_047740807.1">
    <property type="nucleotide sequence ID" value="XM_047884851.1"/>
</dbReference>
<dbReference type="GeneID" id="108677870"/>